<organism evidence="2 3">
    <name type="scientific">Oceanispirochaeta crateris</name>
    <dbReference type="NCBI Taxonomy" id="2518645"/>
    <lineage>
        <taxon>Bacteria</taxon>
        <taxon>Pseudomonadati</taxon>
        <taxon>Spirochaetota</taxon>
        <taxon>Spirochaetia</taxon>
        <taxon>Spirochaetales</taxon>
        <taxon>Spirochaetaceae</taxon>
        <taxon>Oceanispirochaeta</taxon>
    </lineage>
</organism>
<evidence type="ECO:0008006" key="4">
    <source>
        <dbReference type="Google" id="ProtNLM"/>
    </source>
</evidence>
<evidence type="ECO:0000313" key="3">
    <source>
        <dbReference type="Proteomes" id="UP000324209"/>
    </source>
</evidence>
<dbReference type="KEGG" id="ock:EXM22_12750"/>
<proteinExistence type="predicted"/>
<protein>
    <recommendedName>
        <fullName evidence="4">Lipoprotein</fullName>
    </recommendedName>
</protein>
<dbReference type="EMBL" id="CP036150">
    <property type="protein sequence ID" value="QEN08816.1"/>
    <property type="molecule type" value="Genomic_DNA"/>
</dbReference>
<name>A0A5C1QQF6_9SPIO</name>
<accession>A0A5C1QQF6</accession>
<evidence type="ECO:0000313" key="2">
    <source>
        <dbReference type="EMBL" id="QEN08816.1"/>
    </source>
</evidence>
<gene>
    <name evidence="2" type="ORF">EXM22_12750</name>
</gene>
<reference evidence="2 3" key="1">
    <citation type="submission" date="2019-02" db="EMBL/GenBank/DDBJ databases">
        <title>Complete Genome Sequence and Methylome Analysis of free living Spirochaetas.</title>
        <authorList>
            <person name="Fomenkov A."/>
            <person name="Dubinina G."/>
            <person name="Leshcheva N."/>
            <person name="Mikheeva N."/>
            <person name="Grabovich M."/>
            <person name="Vincze T."/>
            <person name="Roberts R.J."/>
        </authorList>
    </citation>
    <scope>NUCLEOTIDE SEQUENCE [LARGE SCALE GENOMIC DNA]</scope>
    <source>
        <strain evidence="2 3">K2</strain>
    </source>
</reference>
<dbReference type="AlphaFoldDB" id="A0A5C1QQF6"/>
<feature type="chain" id="PRO_5022979365" description="Lipoprotein" evidence="1">
    <location>
        <begin position="20"/>
        <end position="272"/>
    </location>
</feature>
<feature type="signal peptide" evidence="1">
    <location>
        <begin position="1"/>
        <end position="19"/>
    </location>
</feature>
<dbReference type="Proteomes" id="UP000324209">
    <property type="component" value="Chromosome"/>
</dbReference>
<sequence length="272" mass="30246">MRCSLIFTTGFLLFLASCATPTQKQSLTEPQWLNAPPSEAGFYYGIGGSDTQNEGKDREIALIRARTDLAASISVDVVSVLDITNSANADGITRETVESRVLQSVEQSLVNLQTLDSWYHPDRGYWVLVRMDQKEWARIQREDRRASVPVPSGLDESSGLNVSFLSALNGKKLPLKLLPGGKKTPYEIKLDWEVSDYPQLEDGGGISFSKVTGTVSFMQYGVLIFTRVYGPVKDGGLNYEQARERAAQKVLHRFASDEEFSAAIDRELLRDE</sequence>
<dbReference type="Gene3D" id="3.10.28.20">
    <property type="entry name" value="Acetamidase/Formamidase-like domains"/>
    <property type="match status" value="1"/>
</dbReference>
<evidence type="ECO:0000256" key="1">
    <source>
        <dbReference type="SAM" id="SignalP"/>
    </source>
</evidence>
<keyword evidence="3" id="KW-1185">Reference proteome</keyword>
<dbReference type="OrthoDB" id="979116at2"/>
<keyword evidence="1" id="KW-0732">Signal</keyword>
<dbReference type="PROSITE" id="PS51257">
    <property type="entry name" value="PROKAR_LIPOPROTEIN"/>
    <property type="match status" value="1"/>
</dbReference>
<dbReference type="RefSeq" id="WP_149486895.1">
    <property type="nucleotide sequence ID" value="NZ_CP036150.1"/>
</dbReference>